<evidence type="ECO:0000256" key="12">
    <source>
        <dbReference type="SAM" id="MobiDB-lite"/>
    </source>
</evidence>
<dbReference type="InterPro" id="IPR013099">
    <property type="entry name" value="K_chnl_dom"/>
</dbReference>
<dbReference type="GO" id="GO:0005886">
    <property type="term" value="C:plasma membrane"/>
    <property type="evidence" value="ECO:0007669"/>
    <property type="project" value="UniProtKB-SubCell"/>
</dbReference>
<evidence type="ECO:0000256" key="10">
    <source>
        <dbReference type="ARBA" id="ARBA00023303"/>
    </source>
</evidence>
<feature type="transmembrane region" description="Helical" evidence="13">
    <location>
        <begin position="134"/>
        <end position="155"/>
    </location>
</feature>
<evidence type="ECO:0000256" key="8">
    <source>
        <dbReference type="ARBA" id="ARBA00023065"/>
    </source>
</evidence>
<organism evidence="15 16">
    <name type="scientific">Cyprinus carpio</name>
    <name type="common">Common carp</name>
    <dbReference type="NCBI Taxonomy" id="7962"/>
    <lineage>
        <taxon>Eukaryota</taxon>
        <taxon>Metazoa</taxon>
        <taxon>Chordata</taxon>
        <taxon>Craniata</taxon>
        <taxon>Vertebrata</taxon>
        <taxon>Euteleostomi</taxon>
        <taxon>Actinopterygii</taxon>
        <taxon>Neopterygii</taxon>
        <taxon>Teleostei</taxon>
        <taxon>Ostariophysi</taxon>
        <taxon>Cypriniformes</taxon>
        <taxon>Cyprinidae</taxon>
        <taxon>Cyprininae</taxon>
        <taxon>Cyprinus</taxon>
    </lineage>
</organism>
<dbReference type="FunFam" id="3.40.50.720:FF:000011">
    <property type="entry name" value="Potassium channel subfamily T member 1"/>
    <property type="match status" value="1"/>
</dbReference>
<keyword evidence="4 13" id="KW-0812">Transmembrane</keyword>
<feature type="transmembrane region" description="Helical" evidence="13">
    <location>
        <begin position="256"/>
        <end position="273"/>
    </location>
</feature>
<dbReference type="PROSITE" id="PS51201">
    <property type="entry name" value="RCK_N"/>
    <property type="match status" value="1"/>
</dbReference>
<dbReference type="Pfam" id="PF07885">
    <property type="entry name" value="Ion_trans_2"/>
    <property type="match status" value="1"/>
</dbReference>
<keyword evidence="5" id="KW-0631">Potassium channel</keyword>
<keyword evidence="2" id="KW-0813">Transport</keyword>
<evidence type="ECO:0000256" key="2">
    <source>
        <dbReference type="ARBA" id="ARBA00022448"/>
    </source>
</evidence>
<dbReference type="FunFam" id="1.10.287.70:FF:000168">
    <property type="entry name" value="Potassium sodium-activated channel subfamily T member 2"/>
    <property type="match status" value="1"/>
</dbReference>
<proteinExistence type="predicted"/>
<evidence type="ECO:0000256" key="13">
    <source>
        <dbReference type="SAM" id="Phobius"/>
    </source>
</evidence>
<feature type="region of interest" description="Disordered" evidence="12">
    <location>
        <begin position="954"/>
        <end position="985"/>
    </location>
</feature>
<keyword evidence="9 13" id="KW-0472">Membrane</keyword>
<dbReference type="AlphaFoldDB" id="A0A8C1VXA7"/>
<dbReference type="Pfam" id="PF22614">
    <property type="entry name" value="Slo-like_RCK"/>
    <property type="match status" value="1"/>
</dbReference>
<dbReference type="GO" id="GO:0005228">
    <property type="term" value="F:intracellular sodium-activated potassium channel activity"/>
    <property type="evidence" value="ECO:0007669"/>
    <property type="project" value="TreeGrafter"/>
</dbReference>
<dbReference type="Gene3D" id="1.10.287.70">
    <property type="match status" value="1"/>
</dbReference>
<evidence type="ECO:0000256" key="7">
    <source>
        <dbReference type="ARBA" id="ARBA00022989"/>
    </source>
</evidence>
<feature type="region of interest" description="Disordered" evidence="12">
    <location>
        <begin position="604"/>
        <end position="625"/>
    </location>
</feature>
<keyword evidence="6" id="KW-0630">Potassium</keyword>
<evidence type="ECO:0000256" key="6">
    <source>
        <dbReference type="ARBA" id="ARBA00022958"/>
    </source>
</evidence>
<dbReference type="Pfam" id="PF03493">
    <property type="entry name" value="BK_channel_a"/>
    <property type="match status" value="1"/>
</dbReference>
<dbReference type="SUPFAM" id="SSF81324">
    <property type="entry name" value="Voltage-gated potassium channels"/>
    <property type="match status" value="1"/>
</dbReference>
<evidence type="ECO:0000256" key="11">
    <source>
        <dbReference type="ARBA" id="ARBA00034430"/>
    </source>
</evidence>
<dbReference type="GO" id="GO:0015271">
    <property type="term" value="F:outward rectifier potassium channel activity"/>
    <property type="evidence" value="ECO:0007669"/>
    <property type="project" value="TreeGrafter"/>
</dbReference>
<comment type="subcellular location">
    <subcellularLocation>
        <location evidence="1">Cell membrane</location>
        <topology evidence="1">Multi-pass membrane protein</topology>
    </subcellularLocation>
</comment>
<dbReference type="Ensembl" id="ENSCCRT00015059706.1">
    <property type="protein sequence ID" value="ENSCCRP00015057800.1"/>
    <property type="gene ID" value="ENSCCRG00015022532.1"/>
</dbReference>
<dbReference type="InterPro" id="IPR036291">
    <property type="entry name" value="NAD(P)-bd_dom_sf"/>
</dbReference>
<keyword evidence="8" id="KW-0406">Ion transport</keyword>
<keyword evidence="10" id="KW-0407">Ion channel</keyword>
<accession>A0A8C1VXA7</accession>
<dbReference type="InterPro" id="IPR003929">
    <property type="entry name" value="K_chnl_BK_asu"/>
</dbReference>
<feature type="compositionally biased region" description="Basic and acidic residues" evidence="12">
    <location>
        <begin position="956"/>
        <end position="970"/>
    </location>
</feature>
<dbReference type="PANTHER" id="PTHR10027:SF14">
    <property type="entry name" value="POTASSIUM CHANNEL SUBFAMILY T MEMBER 1"/>
    <property type="match status" value="1"/>
</dbReference>
<evidence type="ECO:0000256" key="3">
    <source>
        <dbReference type="ARBA" id="ARBA00022538"/>
    </source>
</evidence>
<dbReference type="SUPFAM" id="SSF51735">
    <property type="entry name" value="NAD(P)-binding Rossmann-fold domains"/>
    <property type="match status" value="1"/>
</dbReference>
<evidence type="ECO:0000256" key="9">
    <source>
        <dbReference type="ARBA" id="ARBA00023136"/>
    </source>
</evidence>
<name>A0A8C1VXA7_CYPCA</name>
<comment type="catalytic activity">
    <reaction evidence="11">
        <text>K(+)(in) = K(+)(out)</text>
        <dbReference type="Rhea" id="RHEA:29463"/>
        <dbReference type="ChEBI" id="CHEBI:29103"/>
    </reaction>
</comment>
<evidence type="ECO:0000256" key="1">
    <source>
        <dbReference type="ARBA" id="ARBA00004651"/>
    </source>
</evidence>
<evidence type="ECO:0000313" key="15">
    <source>
        <dbReference type="Ensembl" id="ENSCCRP00015057800.1"/>
    </source>
</evidence>
<evidence type="ECO:0000256" key="4">
    <source>
        <dbReference type="ARBA" id="ARBA00022692"/>
    </source>
</evidence>
<reference evidence="15" key="1">
    <citation type="submission" date="2025-08" db="UniProtKB">
        <authorList>
            <consortium name="Ensembl"/>
        </authorList>
    </citation>
    <scope>IDENTIFICATION</scope>
</reference>
<evidence type="ECO:0000313" key="16">
    <source>
        <dbReference type="Proteomes" id="UP000694700"/>
    </source>
</evidence>
<evidence type="ECO:0000259" key="14">
    <source>
        <dbReference type="PROSITE" id="PS51201"/>
    </source>
</evidence>
<dbReference type="Gene3D" id="3.40.50.720">
    <property type="entry name" value="NAD(P)-binding Rossmann-like Domain"/>
    <property type="match status" value="1"/>
</dbReference>
<dbReference type="InterPro" id="IPR003148">
    <property type="entry name" value="RCK_N"/>
</dbReference>
<feature type="transmembrane region" description="Helical" evidence="13">
    <location>
        <begin position="198"/>
        <end position="219"/>
    </location>
</feature>
<feature type="domain" description="RCK N-terminal" evidence="14">
    <location>
        <begin position="298"/>
        <end position="434"/>
    </location>
</feature>
<dbReference type="Proteomes" id="UP000694700">
    <property type="component" value="Unplaced"/>
</dbReference>
<sequence>MADVDSGVPPLPPRYRFRDLLLGDQSFQNDDRVQVEFYVNENTFKERLKLFFIKNQRSSLRIRLFNFSLKLLTCLLYIIRVSLDDPTNQLIFWVNRRVPVWAIQVGFFCDSWKEPFTKYFFKKNLYFGNIWEQIFQISFIIEMINTVPFIITIFWPPLRNIFVPVFLNCWLAKSALENMINDLHRAIQRTHSAMFNQVLILICTLLCLVFTGACGIQHLERAGKSLTLFDALYFCIVTFSTVGYGDVTPRIWPSQLLVVIMICVALVVLPLQFEELAYLWMERQKSGGNYSRHRAQTEKHVVLCVTSLKIDLLMDFLNEFYAHPRLQDYYVVILCPSEMDIQVRRILQIPLWSQRVIYLQGSALKDQDLMRAKMDDAEACFILSSRNEVDRTAADHQTILRAWAVKDFAPNCPLYVQILKPENKFHVKFADHVVCEEEFKYAMLALNCVCPATSTLVTLLVHTSRGQEGQMSPEQWQRTYGRCSGNEVYHIRLMDSKFFGEYDGKSFTYASFHAHKKYGVCLIGTKREDNKSILLNPGPRHIMSATDTCYYINITKEENSAFIFKQEEKHSKGQSAPGVYDAPSRLPVQSIIASMGTVAIDLQNPDPPADSSKLALPTENGAGSRRPSIAPVLEIADSSAILPCDLLSDPSEDETIQLDEEGAPALECIKGYPPNSPYIGSSPTLCHLLQQKAPFCCLRLDKGCQHSSFEDAKAYGFKNKLIIVSAETAGNGLYNFIVPLRAYYRPRKELNPIVLLLDNPLDNLLQCGIIYADNLVVVDKESTMSAEEDYMADAKTIVNVQTMFRLFPSLSIITELTHPSNMRFMQFRAKDCYSLALSKLEKIERDKGSNLAFMFRLPFAAGRVFSISMLDTLLYQSFVKDYMILIARLLLGLDSTPGSGYLCAMKVTEEDLWIRTYGRLFQKLCSSSSEIPIGIYRTESHIFCSSGSQVSVEDSVDPRERRESWKEKTAHRNSTGSDQSEHPLLRKKSMQWARRLSRKSTKMPSRAERINQQRLNLYRRSERQELSELVKNRMKHLGLPTVGYDEMNDNQNTLSYVLINPPPDTILELNDIV</sequence>
<feature type="transmembrane region" description="Helical" evidence="13">
    <location>
        <begin position="64"/>
        <end position="83"/>
    </location>
</feature>
<evidence type="ECO:0000256" key="5">
    <source>
        <dbReference type="ARBA" id="ARBA00022826"/>
    </source>
</evidence>
<keyword evidence="7 13" id="KW-1133">Transmembrane helix</keyword>
<protein>
    <submittedName>
        <fullName evidence="15">Si:dkey-21e5.1</fullName>
    </submittedName>
</protein>
<dbReference type="PANTHER" id="PTHR10027">
    <property type="entry name" value="CALCIUM-ACTIVATED POTASSIUM CHANNEL ALPHA CHAIN"/>
    <property type="match status" value="1"/>
</dbReference>
<feature type="transmembrane region" description="Helical" evidence="13">
    <location>
        <begin position="225"/>
        <end position="244"/>
    </location>
</feature>
<keyword evidence="3" id="KW-0633">Potassium transport</keyword>
<dbReference type="InterPro" id="IPR047871">
    <property type="entry name" value="K_chnl_Slo-like"/>
</dbReference>